<evidence type="ECO:0000313" key="2">
    <source>
        <dbReference type="EMBL" id="EET42893.1"/>
    </source>
</evidence>
<dbReference type="Proteomes" id="UP000005365">
    <property type="component" value="Unassembled WGS sequence"/>
</dbReference>
<protein>
    <submittedName>
        <fullName evidence="2">Uncharacterized protein</fullName>
    </submittedName>
</protein>
<dbReference type="AlphaFoldDB" id="C6M9X1"/>
<keyword evidence="3" id="KW-1185">Reference proteome</keyword>
<keyword evidence="1" id="KW-0472">Membrane</keyword>
<evidence type="ECO:0000256" key="1">
    <source>
        <dbReference type="SAM" id="Phobius"/>
    </source>
</evidence>
<keyword evidence="1" id="KW-0812">Transmembrane</keyword>
<organism evidence="2 3">
    <name type="scientific">Neisseria sicca ATCC 29256</name>
    <dbReference type="NCBI Taxonomy" id="547045"/>
    <lineage>
        <taxon>Bacteria</taxon>
        <taxon>Pseudomonadati</taxon>
        <taxon>Pseudomonadota</taxon>
        <taxon>Betaproteobacteria</taxon>
        <taxon>Neisseriales</taxon>
        <taxon>Neisseriaceae</taxon>
        <taxon>Neisseria</taxon>
    </lineage>
</organism>
<dbReference type="EMBL" id="ACKO02000032">
    <property type="protein sequence ID" value="EET42893.1"/>
    <property type="molecule type" value="Genomic_DNA"/>
</dbReference>
<accession>C6M9X1</accession>
<sequence>MDFQTTSAAGLFGSGFDFAAYIAHSAAYGVAAFFNGFLGLVGYVLGSFFGFIPVAAGVIFRSGPSAGTGRQDESCGSQCKKFFHNVFLSSDK</sequence>
<evidence type="ECO:0000313" key="3">
    <source>
        <dbReference type="Proteomes" id="UP000005365"/>
    </source>
</evidence>
<feature type="transmembrane region" description="Helical" evidence="1">
    <location>
        <begin position="40"/>
        <end position="60"/>
    </location>
</feature>
<feature type="transmembrane region" description="Helical" evidence="1">
    <location>
        <begin position="12"/>
        <end position="34"/>
    </location>
</feature>
<proteinExistence type="predicted"/>
<gene>
    <name evidence="2" type="ORF">NEISICOT_03352</name>
</gene>
<name>C6M9X1_NEISI</name>
<keyword evidence="1" id="KW-1133">Transmembrane helix</keyword>
<reference evidence="2" key="1">
    <citation type="submission" date="2009-07" db="EMBL/GenBank/DDBJ databases">
        <authorList>
            <person name="Weinstock G."/>
            <person name="Sodergren E."/>
            <person name="Clifton S."/>
            <person name="Fulton L."/>
            <person name="Fulton B."/>
            <person name="Courtney L."/>
            <person name="Fronick C."/>
            <person name="Harrison M."/>
            <person name="Strong C."/>
            <person name="Farmer C."/>
            <person name="Delahaunty K."/>
            <person name="Markovic C."/>
            <person name="Hall O."/>
            <person name="Minx P."/>
            <person name="Tomlinson C."/>
            <person name="Mitreva M."/>
            <person name="Nelson J."/>
            <person name="Hou S."/>
            <person name="Wollam A."/>
            <person name="Pepin K.H."/>
            <person name="Johnson M."/>
            <person name="Bhonagiri V."/>
            <person name="Nash W.E."/>
            <person name="Warren W."/>
            <person name="Chinwalla A."/>
            <person name="Mardis E.R."/>
            <person name="Wilson R.K."/>
        </authorList>
    </citation>
    <scope>NUCLEOTIDE SEQUENCE [LARGE SCALE GENOMIC DNA]</scope>
    <source>
        <strain evidence="2">ATCC 29256</strain>
    </source>
</reference>
<comment type="caution">
    <text evidence="2">The sequence shown here is derived from an EMBL/GenBank/DDBJ whole genome shotgun (WGS) entry which is preliminary data.</text>
</comment>